<dbReference type="Proteomes" id="UP001474421">
    <property type="component" value="Unassembled WGS sequence"/>
</dbReference>
<dbReference type="Pfam" id="PF00078">
    <property type="entry name" value="RVT_1"/>
    <property type="match status" value="1"/>
</dbReference>
<dbReference type="GO" id="GO:0003964">
    <property type="term" value="F:RNA-directed DNA polymerase activity"/>
    <property type="evidence" value="ECO:0007669"/>
    <property type="project" value="UniProtKB-KW"/>
</dbReference>
<comment type="caution">
    <text evidence="2">The sequence shown here is derived from an EMBL/GenBank/DDBJ whole genome shotgun (WGS) entry which is preliminary data.</text>
</comment>
<dbReference type="SUPFAM" id="SSF56672">
    <property type="entry name" value="DNA/RNA polymerases"/>
    <property type="match status" value="1"/>
</dbReference>
<proteinExistence type="predicted"/>
<dbReference type="AlphaFoldDB" id="A0AAW1BWK7"/>
<dbReference type="EMBL" id="JAOTOJ010000002">
    <property type="protein sequence ID" value="KAK9406206.1"/>
    <property type="molecule type" value="Genomic_DNA"/>
</dbReference>
<dbReference type="InterPro" id="IPR000477">
    <property type="entry name" value="RT_dom"/>
</dbReference>
<keyword evidence="2" id="KW-0695">RNA-directed DNA polymerase</keyword>
<protein>
    <submittedName>
        <fullName evidence="2">RNA-directed DNA polymerase from mobile element jockey-like</fullName>
    </submittedName>
</protein>
<reference evidence="2 3" key="1">
    <citation type="journal article" date="2024" name="Proc. Natl. Acad. Sci. U.S.A.">
        <title>The genetic regulatory architecture and epigenomic basis for age-related changes in rattlesnake venom.</title>
        <authorList>
            <person name="Hogan M.P."/>
            <person name="Holding M.L."/>
            <person name="Nystrom G.S."/>
            <person name="Colston T.J."/>
            <person name="Bartlett D.A."/>
            <person name="Mason A.J."/>
            <person name="Ellsworth S.A."/>
            <person name="Rautsaw R.M."/>
            <person name="Lawrence K.C."/>
            <person name="Strickland J.L."/>
            <person name="He B."/>
            <person name="Fraser P."/>
            <person name="Margres M.J."/>
            <person name="Gilbert D.M."/>
            <person name="Gibbs H.L."/>
            <person name="Parkinson C.L."/>
            <person name="Rokyta D.R."/>
        </authorList>
    </citation>
    <scope>NUCLEOTIDE SEQUENCE [LARGE SCALE GENOMIC DNA]</scope>
    <source>
        <strain evidence="2">DRR0105</strain>
    </source>
</reference>
<feature type="domain" description="Reverse transcriptase" evidence="1">
    <location>
        <begin position="1"/>
        <end position="185"/>
    </location>
</feature>
<gene>
    <name evidence="2" type="ORF">NXF25_004980</name>
</gene>
<evidence type="ECO:0000313" key="2">
    <source>
        <dbReference type="EMBL" id="KAK9406206.1"/>
    </source>
</evidence>
<dbReference type="InterPro" id="IPR043502">
    <property type="entry name" value="DNA/RNA_pol_sf"/>
</dbReference>
<evidence type="ECO:0000313" key="3">
    <source>
        <dbReference type="Proteomes" id="UP001474421"/>
    </source>
</evidence>
<keyword evidence="2" id="KW-0808">Transferase</keyword>
<keyword evidence="2" id="KW-0548">Nucleotidyltransferase</keyword>
<sequence length="361" mass="40438">MDDLWQAQDRGYSSILVLLDLSAAFDTIDHGILLRRLEGVGVGGTILQWFSSYLSGRVGGQRSTPRPLECGMPQGSVLSPLLFNIYMKPLGEIIRQHGVRFHQYADDTQLYISSPSSLSEAADVMGRCLEAVRVWMGVNRLRLNPDKTEWLWMLPPKDHVNCPVLTLAGENIPPSERVRNLGVLLDPQLNLEHHLTAVAGRTFAQVRLLHQLRSYLDREALLTVTHALATSRLDYCNALYMGLPLKSIRRLQLVQNAAARVIVGAPRYTHVTPILRELHWLPIGLRVQFKVLVITFKALYGSGPGYLRDRLLPHSSLRPVRSHRLGLLQVPSAKQCHLAGPRGKAFSVMAPTSWNQLPPRD</sequence>
<accession>A0AAW1BWK7</accession>
<organism evidence="2 3">
    <name type="scientific">Crotalus adamanteus</name>
    <name type="common">Eastern diamondback rattlesnake</name>
    <dbReference type="NCBI Taxonomy" id="8729"/>
    <lineage>
        <taxon>Eukaryota</taxon>
        <taxon>Metazoa</taxon>
        <taxon>Chordata</taxon>
        <taxon>Craniata</taxon>
        <taxon>Vertebrata</taxon>
        <taxon>Euteleostomi</taxon>
        <taxon>Lepidosauria</taxon>
        <taxon>Squamata</taxon>
        <taxon>Bifurcata</taxon>
        <taxon>Unidentata</taxon>
        <taxon>Episquamata</taxon>
        <taxon>Toxicofera</taxon>
        <taxon>Serpentes</taxon>
        <taxon>Colubroidea</taxon>
        <taxon>Viperidae</taxon>
        <taxon>Crotalinae</taxon>
        <taxon>Crotalus</taxon>
    </lineage>
</organism>
<name>A0AAW1BWK7_CROAD</name>
<keyword evidence="3" id="KW-1185">Reference proteome</keyword>
<evidence type="ECO:0000259" key="1">
    <source>
        <dbReference type="PROSITE" id="PS50878"/>
    </source>
</evidence>
<dbReference type="PANTHER" id="PTHR33332">
    <property type="entry name" value="REVERSE TRANSCRIPTASE DOMAIN-CONTAINING PROTEIN"/>
    <property type="match status" value="1"/>
</dbReference>
<dbReference type="CDD" id="cd01650">
    <property type="entry name" value="RT_nLTR_like"/>
    <property type="match status" value="1"/>
</dbReference>
<dbReference type="PROSITE" id="PS50878">
    <property type="entry name" value="RT_POL"/>
    <property type="match status" value="1"/>
</dbReference>